<evidence type="ECO:0000313" key="11">
    <source>
        <dbReference type="Proteomes" id="UP000515163"/>
    </source>
</evidence>
<dbReference type="GO" id="GO:0016020">
    <property type="term" value="C:membrane"/>
    <property type="evidence" value="ECO:0007669"/>
    <property type="project" value="UniProtKB-SubCell"/>
</dbReference>
<evidence type="ECO:0000313" key="12">
    <source>
        <dbReference type="RefSeq" id="XP_031556981.1"/>
    </source>
</evidence>
<dbReference type="AlphaFoldDB" id="A0A6P8HMQ6"/>
<protein>
    <submittedName>
        <fullName evidence="12">Melanopsin-like</fullName>
    </submittedName>
</protein>
<comment type="similarity">
    <text evidence="8">Belongs to the G-protein coupled receptor 1 family.</text>
</comment>
<keyword evidence="5 9" id="KW-0472">Membrane</keyword>
<dbReference type="Proteomes" id="UP000515163">
    <property type="component" value="Unplaced"/>
</dbReference>
<dbReference type="KEGG" id="aten:116293663"/>
<keyword evidence="6 8" id="KW-0675">Receptor</keyword>
<dbReference type="GO" id="GO:0004930">
    <property type="term" value="F:G protein-coupled receptor activity"/>
    <property type="evidence" value="ECO:0007669"/>
    <property type="project" value="UniProtKB-KW"/>
</dbReference>
<evidence type="ECO:0000256" key="7">
    <source>
        <dbReference type="ARBA" id="ARBA00023224"/>
    </source>
</evidence>
<feature type="transmembrane region" description="Helical" evidence="9">
    <location>
        <begin position="266"/>
        <end position="285"/>
    </location>
</feature>
<evidence type="ECO:0000256" key="3">
    <source>
        <dbReference type="ARBA" id="ARBA00022989"/>
    </source>
</evidence>
<dbReference type="InterPro" id="IPR017452">
    <property type="entry name" value="GPCR_Rhodpsn_7TM"/>
</dbReference>
<dbReference type="PRINTS" id="PR00237">
    <property type="entry name" value="GPCRRHODOPSN"/>
</dbReference>
<feature type="domain" description="G-protein coupled receptors family 1 profile" evidence="10">
    <location>
        <begin position="33"/>
        <end position="282"/>
    </location>
</feature>
<dbReference type="InterPro" id="IPR050125">
    <property type="entry name" value="GPCR_opsins"/>
</dbReference>
<keyword evidence="3 9" id="KW-1133">Transmembrane helix</keyword>
<comment type="subcellular location">
    <subcellularLocation>
        <location evidence="1">Membrane</location>
        <topology evidence="1">Multi-pass membrane protein</topology>
    </subcellularLocation>
</comment>
<evidence type="ECO:0000256" key="6">
    <source>
        <dbReference type="ARBA" id="ARBA00023170"/>
    </source>
</evidence>
<dbReference type="Gene3D" id="1.20.1070.10">
    <property type="entry name" value="Rhodopsin 7-helix transmembrane proteins"/>
    <property type="match status" value="1"/>
</dbReference>
<keyword evidence="7 8" id="KW-0807">Transducer</keyword>
<evidence type="ECO:0000256" key="1">
    <source>
        <dbReference type="ARBA" id="ARBA00004141"/>
    </source>
</evidence>
<organism evidence="11 12">
    <name type="scientific">Actinia tenebrosa</name>
    <name type="common">Australian red waratah sea anemone</name>
    <dbReference type="NCBI Taxonomy" id="6105"/>
    <lineage>
        <taxon>Eukaryota</taxon>
        <taxon>Metazoa</taxon>
        <taxon>Cnidaria</taxon>
        <taxon>Anthozoa</taxon>
        <taxon>Hexacorallia</taxon>
        <taxon>Actiniaria</taxon>
        <taxon>Actiniidae</taxon>
        <taxon>Actinia</taxon>
    </lineage>
</organism>
<proteinExistence type="inferred from homology"/>
<feature type="transmembrane region" description="Helical" evidence="9">
    <location>
        <begin position="226"/>
        <end position="246"/>
    </location>
</feature>
<feature type="transmembrane region" description="Helical" evidence="9">
    <location>
        <begin position="54"/>
        <end position="75"/>
    </location>
</feature>
<gene>
    <name evidence="12" type="primary">LOC116293663</name>
</gene>
<dbReference type="Pfam" id="PF00001">
    <property type="entry name" value="7tm_1"/>
    <property type="match status" value="1"/>
</dbReference>
<keyword evidence="4 8" id="KW-0297">G-protein coupled receptor</keyword>
<dbReference type="PROSITE" id="PS50262">
    <property type="entry name" value="G_PROTEIN_RECEP_F1_2"/>
    <property type="match status" value="1"/>
</dbReference>
<dbReference type="InParanoid" id="A0A6P8HMQ6"/>
<dbReference type="GeneID" id="116293663"/>
<feature type="transmembrane region" description="Helical" evidence="9">
    <location>
        <begin position="20"/>
        <end position="42"/>
    </location>
</feature>
<evidence type="ECO:0000256" key="9">
    <source>
        <dbReference type="SAM" id="Phobius"/>
    </source>
</evidence>
<evidence type="ECO:0000256" key="5">
    <source>
        <dbReference type="ARBA" id="ARBA00023136"/>
    </source>
</evidence>
<dbReference type="RefSeq" id="XP_031556981.1">
    <property type="nucleotide sequence ID" value="XM_031701121.1"/>
</dbReference>
<dbReference type="SUPFAM" id="SSF81321">
    <property type="entry name" value="Family A G protein-coupled receptor-like"/>
    <property type="match status" value="1"/>
</dbReference>
<dbReference type="PROSITE" id="PS00237">
    <property type="entry name" value="G_PROTEIN_RECEP_F1_1"/>
    <property type="match status" value="1"/>
</dbReference>
<keyword evidence="11" id="KW-1185">Reference proteome</keyword>
<evidence type="ECO:0000256" key="2">
    <source>
        <dbReference type="ARBA" id="ARBA00022692"/>
    </source>
</evidence>
<reference evidence="12" key="1">
    <citation type="submission" date="2025-08" db="UniProtKB">
        <authorList>
            <consortium name="RefSeq"/>
        </authorList>
    </citation>
    <scope>IDENTIFICATION</scope>
    <source>
        <tissue evidence="12">Tentacle</tissue>
    </source>
</reference>
<dbReference type="CDD" id="cd00637">
    <property type="entry name" value="7tm_classA_rhodopsin-like"/>
    <property type="match status" value="1"/>
</dbReference>
<accession>A0A6P8HMQ6</accession>
<evidence type="ECO:0000259" key="10">
    <source>
        <dbReference type="PROSITE" id="PS50262"/>
    </source>
</evidence>
<feature type="transmembrane region" description="Helical" evidence="9">
    <location>
        <begin position="122"/>
        <end position="144"/>
    </location>
</feature>
<name>A0A6P8HMQ6_ACTTE</name>
<evidence type="ECO:0000256" key="4">
    <source>
        <dbReference type="ARBA" id="ARBA00023040"/>
    </source>
</evidence>
<feature type="transmembrane region" description="Helical" evidence="9">
    <location>
        <begin position="156"/>
        <end position="175"/>
    </location>
</feature>
<dbReference type="PANTHER" id="PTHR24240">
    <property type="entry name" value="OPSIN"/>
    <property type="match status" value="1"/>
</dbReference>
<keyword evidence="2 8" id="KW-0812">Transmembrane</keyword>
<dbReference type="InterPro" id="IPR000276">
    <property type="entry name" value="GPCR_Rhodpsn"/>
</dbReference>
<evidence type="ECO:0000256" key="8">
    <source>
        <dbReference type="RuleBase" id="RU000688"/>
    </source>
</evidence>
<sequence>MSNLCSGPRIKMMTSPVEIVVPLGILSILVLVANSIVLYLVYKNRHMRTATNGFVVSLAISDILTGLVIFFQYLIGFKNTVVINVLYAVVLISGAVNLTAVTTDRYIAITRPFIYYELMAKYSKMTIFLTWMMSLSIALLPLCWRGNITVYYHKLYILLVVFICVIIPFLFILFANIRIFRIVKNCIHKERKTLLAISKNDESPRQRIPQKTSHHSRVIIFSEAKIAKVFVIAAIIFAITWFPVIYYTLAAGLGHFNAIPNILLEISPFMIILGSLANPIIYSFMKPDFKIATRMLLKDKSCSRRDFSVIYKPNKKCSTLSHAFGTVKIIQHSVSEFKSEVPKESCL</sequence>
<dbReference type="FunCoup" id="A0A6P8HMQ6">
    <property type="interactions" value="718"/>
</dbReference>
<dbReference type="OrthoDB" id="2105199at2759"/>
<feature type="transmembrane region" description="Helical" evidence="9">
    <location>
        <begin position="81"/>
        <end position="101"/>
    </location>
</feature>